<evidence type="ECO:0000313" key="2">
    <source>
        <dbReference type="Proteomes" id="UP000317043"/>
    </source>
</evidence>
<gene>
    <name evidence="1" type="ORF">FB566_2464</name>
</gene>
<dbReference type="Proteomes" id="UP000317043">
    <property type="component" value="Unassembled WGS sequence"/>
</dbReference>
<accession>A0A543AWJ1</accession>
<reference evidence="1 2" key="1">
    <citation type="submission" date="2019-06" db="EMBL/GenBank/DDBJ databases">
        <title>Sequencing the genomes of 1000 actinobacteria strains.</title>
        <authorList>
            <person name="Klenk H.-P."/>
        </authorList>
    </citation>
    <scope>NUCLEOTIDE SEQUENCE [LARGE SCALE GENOMIC DNA]</scope>
    <source>
        <strain evidence="1 2">DSM 45928</strain>
    </source>
</reference>
<keyword evidence="2" id="KW-1185">Reference proteome</keyword>
<organism evidence="1 2">
    <name type="scientific">Stackebrandtia endophytica</name>
    <dbReference type="NCBI Taxonomy" id="1496996"/>
    <lineage>
        <taxon>Bacteria</taxon>
        <taxon>Bacillati</taxon>
        <taxon>Actinomycetota</taxon>
        <taxon>Actinomycetes</taxon>
        <taxon>Glycomycetales</taxon>
        <taxon>Glycomycetaceae</taxon>
        <taxon>Stackebrandtia</taxon>
    </lineage>
</organism>
<proteinExistence type="predicted"/>
<dbReference type="EMBL" id="VFOW01000001">
    <property type="protein sequence ID" value="TQL76920.1"/>
    <property type="molecule type" value="Genomic_DNA"/>
</dbReference>
<name>A0A543AWJ1_9ACTN</name>
<protein>
    <submittedName>
        <fullName evidence="1">Uncharacterized protein</fullName>
    </submittedName>
</protein>
<dbReference type="AlphaFoldDB" id="A0A543AWJ1"/>
<sequence>MDFDQAGGTRMHDLSHYFSQELFRERKDLPREYALSTWRDKAAKRARSLPHRDERVTEVIDRLVAAGDYDDLLLGWTNDDSKRRREELASRAGEAMRALFHRDDPVRDTVMSEFVELDLSARFPYLGEQLYSRLVDLERDWGYRRSLTTDLITPGQPVPVGGNDRILMLERQPHWPAARVGTGEPTDLPVRVDSARFAVPHAIELHTVHNLALVELWMYPQDDAESTAWEHVWFGLQDDVRLVPFDMTAANSIDRRLLDDLGPFAATVTDWHRRRITEYRAVAHKYVRDGPPHYAK</sequence>
<dbReference type="InParanoid" id="A0A543AWJ1"/>
<comment type="caution">
    <text evidence="1">The sequence shown here is derived from an EMBL/GenBank/DDBJ whole genome shotgun (WGS) entry which is preliminary data.</text>
</comment>
<evidence type="ECO:0000313" key="1">
    <source>
        <dbReference type="EMBL" id="TQL76920.1"/>
    </source>
</evidence>
<dbReference type="RefSeq" id="WP_142039065.1">
    <property type="nucleotide sequence ID" value="NZ_JBHTGS010000001.1"/>
</dbReference>